<name>A0AAD2GBU3_9STRA</name>
<comment type="caution">
    <text evidence="2">The sequence shown here is derived from an EMBL/GenBank/DDBJ whole genome shotgun (WGS) entry which is preliminary data.</text>
</comment>
<dbReference type="GO" id="GO:0003676">
    <property type="term" value="F:nucleic acid binding"/>
    <property type="evidence" value="ECO:0007669"/>
    <property type="project" value="InterPro"/>
</dbReference>
<proteinExistence type="predicted"/>
<dbReference type="EMBL" id="CAKOGP040002357">
    <property type="protein sequence ID" value="CAJ1967951.1"/>
    <property type="molecule type" value="Genomic_DNA"/>
</dbReference>
<dbReference type="InterPro" id="IPR036397">
    <property type="entry name" value="RNaseH_sf"/>
</dbReference>
<feature type="region of interest" description="Disordered" evidence="1">
    <location>
        <begin position="93"/>
        <end position="116"/>
    </location>
</feature>
<protein>
    <recommendedName>
        <fullName evidence="4">Integrase catalytic domain-containing protein</fullName>
    </recommendedName>
</protein>
<dbReference type="InterPro" id="IPR012337">
    <property type="entry name" value="RNaseH-like_sf"/>
</dbReference>
<evidence type="ECO:0000313" key="3">
    <source>
        <dbReference type="Proteomes" id="UP001295423"/>
    </source>
</evidence>
<dbReference type="AlphaFoldDB" id="A0AAD2GBU3"/>
<sequence>MHAENQRIQQESNQAIQQLSEQLNLMVQSQPGAYRPPIPHTAYYMPHQGPAYQPTEIPPPAYPPVPPFYMYQAPQHDPKDDLKKQIEELQRRLADKENQNGGNRNKRGPFPPRTKRLHNNDNYCWTHGHDLPNTHTSATCKFPKQGHQTEPPATAFTATDPHHIYLTIYNCKGDIATDQTGAFPVKSSKGNQYLLVLYAYDPNAISAEPLKSRKGSELLRAFQNLTARLTAKGFRPRLQCLDNEASNKMKKHLKLQDIDFQLVPPHNHRRNAAERTIRTFKNHFIAILCSTDTDFPMTQWDELLPQAELTINLLRASRINPKLSAWAQLHGHLDFNRTPMAPSGTKVIVYETPTQRSTWAPHGLNGFYVGPAIDHYRCYRCTTPHGTTSTRHHFTPCTTSEGANASYPCPTSEGGTEPISTYTATTGTTTAKQHSCHTSEGAHTSCSPSEYTTTPQKQPATSMSPPIQYTQPSTFDPTSLCPYTNLDDGHPTGPPAQ</sequence>
<feature type="compositionally biased region" description="Polar residues" evidence="1">
    <location>
        <begin position="433"/>
        <end position="477"/>
    </location>
</feature>
<reference evidence="2" key="1">
    <citation type="submission" date="2023-08" db="EMBL/GenBank/DDBJ databases">
        <authorList>
            <person name="Audoor S."/>
            <person name="Bilcke G."/>
        </authorList>
    </citation>
    <scope>NUCLEOTIDE SEQUENCE</scope>
</reference>
<evidence type="ECO:0000313" key="2">
    <source>
        <dbReference type="EMBL" id="CAJ1967951.1"/>
    </source>
</evidence>
<dbReference type="SUPFAM" id="SSF53098">
    <property type="entry name" value="Ribonuclease H-like"/>
    <property type="match status" value="1"/>
</dbReference>
<feature type="region of interest" description="Disordered" evidence="1">
    <location>
        <begin position="433"/>
        <end position="497"/>
    </location>
</feature>
<dbReference type="Proteomes" id="UP001295423">
    <property type="component" value="Unassembled WGS sequence"/>
</dbReference>
<evidence type="ECO:0000256" key="1">
    <source>
        <dbReference type="SAM" id="MobiDB-lite"/>
    </source>
</evidence>
<evidence type="ECO:0008006" key="4">
    <source>
        <dbReference type="Google" id="ProtNLM"/>
    </source>
</evidence>
<keyword evidence="3" id="KW-1185">Reference proteome</keyword>
<gene>
    <name evidence="2" type="ORF">CYCCA115_LOCUS23014</name>
</gene>
<dbReference type="Gene3D" id="3.30.420.10">
    <property type="entry name" value="Ribonuclease H-like superfamily/Ribonuclease H"/>
    <property type="match status" value="1"/>
</dbReference>
<organism evidence="2 3">
    <name type="scientific">Cylindrotheca closterium</name>
    <dbReference type="NCBI Taxonomy" id="2856"/>
    <lineage>
        <taxon>Eukaryota</taxon>
        <taxon>Sar</taxon>
        <taxon>Stramenopiles</taxon>
        <taxon>Ochrophyta</taxon>
        <taxon>Bacillariophyta</taxon>
        <taxon>Bacillariophyceae</taxon>
        <taxon>Bacillariophycidae</taxon>
        <taxon>Bacillariales</taxon>
        <taxon>Bacillariaceae</taxon>
        <taxon>Cylindrotheca</taxon>
    </lineage>
</organism>
<accession>A0AAD2GBU3</accession>